<keyword evidence="3" id="KW-1185">Reference proteome</keyword>
<dbReference type="Pfam" id="PF00400">
    <property type="entry name" value="WD40"/>
    <property type="match status" value="3"/>
</dbReference>
<dbReference type="PROSITE" id="PS50294">
    <property type="entry name" value="WD_REPEATS_REGION"/>
    <property type="match status" value="3"/>
</dbReference>
<evidence type="ECO:0000313" key="3">
    <source>
        <dbReference type="Proteomes" id="UP001196980"/>
    </source>
</evidence>
<dbReference type="PANTHER" id="PTHR19879:SF9">
    <property type="entry name" value="TRANSCRIPTION INITIATION FACTOR TFIID SUBUNIT 5"/>
    <property type="match status" value="1"/>
</dbReference>
<dbReference type="CDD" id="cd00200">
    <property type="entry name" value="WD40"/>
    <property type="match status" value="1"/>
</dbReference>
<name>A0ABS6RX80_9BACT</name>
<reference evidence="2 3" key="1">
    <citation type="journal article" date="2020" name="J Geophys Res Biogeosci">
        <title>Magnetotaxis as an Adaptation to Enable Bacterial Shuttling of Microbial Sulfur and Sulfur Cycling Across Aquatic Oxic#Anoxic Interfaces.</title>
        <authorList>
            <person name="Li J."/>
            <person name="Liu P."/>
            <person name="Wang J."/>
            <person name="Roberts A.P."/>
            <person name="Pan Y."/>
        </authorList>
    </citation>
    <scope>NUCLEOTIDE SEQUENCE [LARGE SCALE GENOMIC DNA]</scope>
    <source>
        <strain evidence="2 3">MYR-1_YQ</strain>
    </source>
</reference>
<dbReference type="Proteomes" id="UP001196980">
    <property type="component" value="Unassembled WGS sequence"/>
</dbReference>
<organism evidence="2 3">
    <name type="scientific">Candidatus Magnetobacterium casense</name>
    <dbReference type="NCBI Taxonomy" id="1455061"/>
    <lineage>
        <taxon>Bacteria</taxon>
        <taxon>Pseudomonadati</taxon>
        <taxon>Nitrospirota</taxon>
        <taxon>Thermodesulfovibrionia</taxon>
        <taxon>Thermodesulfovibrionales</taxon>
        <taxon>Candidatus Magnetobacteriaceae</taxon>
        <taxon>Candidatus Magnetobacterium</taxon>
    </lineage>
</organism>
<dbReference type="EMBL" id="JABXWD010000085">
    <property type="protein sequence ID" value="MBV6341240.1"/>
    <property type="molecule type" value="Genomic_DNA"/>
</dbReference>
<feature type="repeat" description="WD" evidence="1">
    <location>
        <begin position="173"/>
        <end position="205"/>
    </location>
</feature>
<dbReference type="PROSITE" id="PS00678">
    <property type="entry name" value="WD_REPEATS_1"/>
    <property type="match status" value="3"/>
</dbReference>
<evidence type="ECO:0000313" key="2">
    <source>
        <dbReference type="EMBL" id="MBV6341240.1"/>
    </source>
</evidence>
<protein>
    <submittedName>
        <fullName evidence="2">WD40 repeat domain-containing protein</fullName>
    </submittedName>
</protein>
<dbReference type="RefSeq" id="WP_218251869.1">
    <property type="nucleotide sequence ID" value="NZ_JABXWD010000085.1"/>
</dbReference>
<evidence type="ECO:0000256" key="1">
    <source>
        <dbReference type="PROSITE-ProRule" id="PRU00221"/>
    </source>
</evidence>
<feature type="repeat" description="WD" evidence="1">
    <location>
        <begin position="84"/>
        <end position="125"/>
    </location>
</feature>
<dbReference type="PROSITE" id="PS50082">
    <property type="entry name" value="WD_REPEATS_2"/>
    <property type="match status" value="3"/>
</dbReference>
<dbReference type="InterPro" id="IPR001680">
    <property type="entry name" value="WD40_rpt"/>
</dbReference>
<comment type="caution">
    <text evidence="2">The sequence shown here is derived from an EMBL/GenBank/DDBJ whole genome shotgun (WGS) entry which is preliminary data.</text>
</comment>
<accession>A0ABS6RX80</accession>
<dbReference type="InterPro" id="IPR019775">
    <property type="entry name" value="WD40_repeat_CS"/>
</dbReference>
<sequence length="281" mass="30225">MDKIEKPEFRLKRVYSNGSSEDPCLYGIEDIDSSWQMGRRGFLITSIVGLGVLNTGFSASIASEKKPKESIKDDVLKGNCPNYVKAHTGGVTSVSFSPDGKILASCSYDETIKIWNIPSGDLLRTLKGHEMCSISFSPDGKFLASGSCDSTIKIWEMPSGDLLSTLEGRSTHSVSFSPDGKLLAAGSNDKTIKIWDMDSMKFITCLLDPKAMEKGNEANQYTRIDEYGRTITYTLPCGTPIPPGAICTCNCVPGSYSPPASTGGGGTFCTCDTICTCVPIK</sequence>
<feature type="repeat" description="WD" evidence="1">
    <location>
        <begin position="133"/>
        <end position="165"/>
    </location>
</feature>
<gene>
    <name evidence="2" type="ORF">HWQ67_06545</name>
</gene>
<proteinExistence type="predicted"/>
<dbReference type="SMART" id="SM00320">
    <property type="entry name" value="WD40"/>
    <property type="match status" value="3"/>
</dbReference>
<keyword evidence="1" id="KW-0853">WD repeat</keyword>
<dbReference type="PANTHER" id="PTHR19879">
    <property type="entry name" value="TRANSCRIPTION INITIATION FACTOR TFIID"/>
    <property type="match status" value="1"/>
</dbReference>